<protein>
    <submittedName>
        <fullName evidence="2">Uncharacterized protein</fullName>
    </submittedName>
</protein>
<dbReference type="EMBL" id="LWDX02005631">
    <property type="protein sequence ID" value="OEL37415.1"/>
    <property type="molecule type" value="Genomic_DNA"/>
</dbReference>
<evidence type="ECO:0000256" key="1">
    <source>
        <dbReference type="SAM" id="MobiDB-lite"/>
    </source>
</evidence>
<reference evidence="2 3" key="1">
    <citation type="submission" date="2016-09" db="EMBL/GenBank/DDBJ databases">
        <title>The draft genome of Dichanthelium oligosanthes: A C3 panicoid grass species.</title>
        <authorList>
            <person name="Studer A.J."/>
            <person name="Schnable J.C."/>
            <person name="Brutnell T.P."/>
        </authorList>
    </citation>
    <scope>NUCLEOTIDE SEQUENCE [LARGE SCALE GENOMIC DNA]</scope>
    <source>
        <strain evidence="3">cv. Kellogg 1175</strain>
        <tissue evidence="2">Leaf</tissue>
    </source>
</reference>
<organism evidence="2 3">
    <name type="scientific">Dichanthelium oligosanthes</name>
    <dbReference type="NCBI Taxonomy" id="888268"/>
    <lineage>
        <taxon>Eukaryota</taxon>
        <taxon>Viridiplantae</taxon>
        <taxon>Streptophyta</taxon>
        <taxon>Embryophyta</taxon>
        <taxon>Tracheophyta</taxon>
        <taxon>Spermatophyta</taxon>
        <taxon>Magnoliopsida</taxon>
        <taxon>Liliopsida</taxon>
        <taxon>Poales</taxon>
        <taxon>Poaceae</taxon>
        <taxon>PACMAD clade</taxon>
        <taxon>Panicoideae</taxon>
        <taxon>Panicodae</taxon>
        <taxon>Paniceae</taxon>
        <taxon>Dichantheliinae</taxon>
        <taxon>Dichanthelium</taxon>
    </lineage>
</organism>
<dbReference type="AlphaFoldDB" id="A0A1E5WJ35"/>
<dbReference type="Proteomes" id="UP000095767">
    <property type="component" value="Unassembled WGS sequence"/>
</dbReference>
<comment type="caution">
    <text evidence="2">The sequence shown here is derived from an EMBL/GenBank/DDBJ whole genome shotgun (WGS) entry which is preliminary data.</text>
</comment>
<name>A0A1E5WJ35_9POAL</name>
<proteinExistence type="predicted"/>
<keyword evidence="3" id="KW-1185">Reference proteome</keyword>
<gene>
    <name evidence="2" type="ORF">BAE44_0001566</name>
</gene>
<feature type="compositionally biased region" description="Basic and acidic residues" evidence="1">
    <location>
        <begin position="31"/>
        <end position="41"/>
    </location>
</feature>
<evidence type="ECO:0000313" key="3">
    <source>
        <dbReference type="Proteomes" id="UP000095767"/>
    </source>
</evidence>
<feature type="region of interest" description="Disordered" evidence="1">
    <location>
        <begin position="19"/>
        <end position="42"/>
    </location>
</feature>
<evidence type="ECO:0000313" key="2">
    <source>
        <dbReference type="EMBL" id="OEL37415.1"/>
    </source>
</evidence>
<accession>A0A1E5WJ35</accession>
<sequence length="113" mass="12556">MVPATILMFVAGIIKYAARREPASPSTSSRGSRETRDRQEVTRLALAPDKTLEEQAYDLFALFQCACYDINLGHRERKISQAFFLDRTDMDPRHVPPEAALAAASVGTGEDKQ</sequence>